<organism evidence="1 2">
    <name type="scientific">Mycteria americana</name>
    <name type="common">Wood stork</name>
    <dbReference type="NCBI Taxonomy" id="33587"/>
    <lineage>
        <taxon>Eukaryota</taxon>
        <taxon>Metazoa</taxon>
        <taxon>Chordata</taxon>
        <taxon>Craniata</taxon>
        <taxon>Vertebrata</taxon>
        <taxon>Euteleostomi</taxon>
        <taxon>Archelosauria</taxon>
        <taxon>Archosauria</taxon>
        <taxon>Dinosauria</taxon>
        <taxon>Saurischia</taxon>
        <taxon>Theropoda</taxon>
        <taxon>Coelurosauria</taxon>
        <taxon>Aves</taxon>
        <taxon>Neognathae</taxon>
        <taxon>Neoaves</taxon>
        <taxon>Aequornithes</taxon>
        <taxon>Ciconiiformes</taxon>
        <taxon>Ciconiidae</taxon>
        <taxon>Mycteria</taxon>
    </lineage>
</organism>
<dbReference type="PANTHER" id="PTHR33332">
    <property type="entry name" value="REVERSE TRANSCRIPTASE DOMAIN-CONTAINING PROTEIN"/>
    <property type="match status" value="1"/>
</dbReference>
<reference evidence="1 2" key="1">
    <citation type="journal article" date="2023" name="J. Hered.">
        <title>Chromosome-level genome of the wood stork (Mycteria americana) provides insight into avian chromosome evolution.</title>
        <authorList>
            <person name="Flamio R. Jr."/>
            <person name="Ramstad K.M."/>
        </authorList>
    </citation>
    <scope>NUCLEOTIDE SEQUENCE [LARGE SCALE GENOMIC DNA]</scope>
    <source>
        <strain evidence="1">JAX WOST 10</strain>
    </source>
</reference>
<dbReference type="Proteomes" id="UP001333110">
    <property type="component" value="Unassembled WGS sequence"/>
</dbReference>
<keyword evidence="2" id="KW-1185">Reference proteome</keyword>
<sequence length="159" mass="18181">MEKAEVLNAFFTLVFTSKTSLQESQVPETRGKGWSKEDVPLVEEAQVREYLSKLDIQCTLSKFADDTKVGGVADMPEGYATIQSDLDRLEKWADRNLMQFYKGKGKVLQSTASRSREVILPLYSALLRPHLESCVQFWAIQYKRDMDILESPLQSHEDD</sequence>
<accession>A0AAN7MZI1</accession>
<evidence type="ECO:0000313" key="1">
    <source>
        <dbReference type="EMBL" id="KAK4806752.1"/>
    </source>
</evidence>
<gene>
    <name evidence="1" type="ORF">QYF61_005548</name>
</gene>
<dbReference type="EMBL" id="JAUNZN010000033">
    <property type="protein sequence ID" value="KAK4806752.1"/>
    <property type="molecule type" value="Genomic_DNA"/>
</dbReference>
<comment type="caution">
    <text evidence="1">The sequence shown here is derived from an EMBL/GenBank/DDBJ whole genome shotgun (WGS) entry which is preliminary data.</text>
</comment>
<dbReference type="AlphaFoldDB" id="A0AAN7MZI1"/>
<protein>
    <recommendedName>
        <fullName evidence="3">Rna-directed dna polymerase from mobile element jockey-like</fullName>
    </recommendedName>
</protein>
<name>A0AAN7MZI1_MYCAM</name>
<evidence type="ECO:0000313" key="2">
    <source>
        <dbReference type="Proteomes" id="UP001333110"/>
    </source>
</evidence>
<evidence type="ECO:0008006" key="3">
    <source>
        <dbReference type="Google" id="ProtNLM"/>
    </source>
</evidence>
<proteinExistence type="predicted"/>